<dbReference type="GO" id="GO:0005829">
    <property type="term" value="C:cytosol"/>
    <property type="evidence" value="ECO:0007669"/>
    <property type="project" value="TreeGrafter"/>
</dbReference>
<evidence type="ECO:0000256" key="6">
    <source>
        <dbReference type="SAM" id="Coils"/>
    </source>
</evidence>
<evidence type="ECO:0000256" key="7">
    <source>
        <dbReference type="SAM" id="MobiDB-lite"/>
    </source>
</evidence>
<dbReference type="InterPro" id="IPR054180">
    <property type="entry name" value="H-NS-like_N"/>
</dbReference>
<reference evidence="9 10" key="1">
    <citation type="submission" date="2019-07" db="EMBL/GenBank/DDBJ databases">
        <authorList>
            <person name="Brisse S."/>
            <person name="Rodrigues C."/>
            <person name="Thorpe H."/>
        </authorList>
    </citation>
    <scope>NUCLEOTIDE SEQUENCE [LARGE SCALE GENOMIC DNA]</scope>
    <source>
        <strain evidence="9">SB6408</strain>
    </source>
</reference>
<dbReference type="InterPro" id="IPR027444">
    <property type="entry name" value="H-NS_C_dom"/>
</dbReference>
<evidence type="ECO:0000259" key="8">
    <source>
        <dbReference type="SMART" id="SM00528"/>
    </source>
</evidence>
<name>A0A564M1Z1_9ENTR</name>
<dbReference type="Proteomes" id="UP000318370">
    <property type="component" value="Unassembled WGS sequence"/>
</dbReference>
<evidence type="ECO:0000256" key="3">
    <source>
        <dbReference type="ARBA" id="ARBA00022490"/>
    </source>
</evidence>
<protein>
    <submittedName>
        <fullName evidence="9">DNA-binding protein StpA</fullName>
    </submittedName>
</protein>
<dbReference type="Pfam" id="PF00816">
    <property type="entry name" value="Histone_HNS"/>
    <property type="match status" value="1"/>
</dbReference>
<feature type="region of interest" description="Disordered" evidence="7">
    <location>
        <begin position="63"/>
        <end position="97"/>
    </location>
</feature>
<accession>A0A564M1Z1</accession>
<evidence type="ECO:0000256" key="1">
    <source>
        <dbReference type="ARBA" id="ARBA00004453"/>
    </source>
</evidence>
<dbReference type="GO" id="GO:0032993">
    <property type="term" value="C:protein-DNA complex"/>
    <property type="evidence" value="ECO:0007669"/>
    <property type="project" value="TreeGrafter"/>
</dbReference>
<dbReference type="GO" id="GO:0030527">
    <property type="term" value="F:structural constituent of chromatin"/>
    <property type="evidence" value="ECO:0007669"/>
    <property type="project" value="InterPro"/>
</dbReference>
<dbReference type="PANTHER" id="PTHR38097">
    <property type="match status" value="1"/>
</dbReference>
<dbReference type="PANTHER" id="PTHR38097:SF2">
    <property type="entry name" value="DNA-BINDING PROTEIN STPA"/>
    <property type="match status" value="1"/>
</dbReference>
<feature type="compositionally biased region" description="Basic residues" evidence="7">
    <location>
        <begin position="69"/>
        <end position="79"/>
    </location>
</feature>
<dbReference type="PIRSF" id="PIRSF002096">
    <property type="entry name" value="HnS"/>
    <property type="match status" value="1"/>
</dbReference>
<dbReference type="SUPFAM" id="SSF81273">
    <property type="entry name" value="H-NS histone-like proteins"/>
    <property type="match status" value="2"/>
</dbReference>
<gene>
    <name evidence="9" type="primary">stpA</name>
    <name evidence="9" type="ORF">SB6408_01459</name>
</gene>
<dbReference type="GO" id="GO:0046983">
    <property type="term" value="F:protein dimerization activity"/>
    <property type="evidence" value="ECO:0007669"/>
    <property type="project" value="InterPro"/>
</dbReference>
<evidence type="ECO:0000256" key="2">
    <source>
        <dbReference type="ARBA" id="ARBA00010610"/>
    </source>
</evidence>
<dbReference type="GO" id="GO:0003681">
    <property type="term" value="F:bent DNA binding"/>
    <property type="evidence" value="ECO:0007669"/>
    <property type="project" value="TreeGrafter"/>
</dbReference>
<dbReference type="InterPro" id="IPR027454">
    <property type="entry name" value="Histone_HNS_N"/>
</dbReference>
<evidence type="ECO:0000256" key="4">
    <source>
        <dbReference type="ARBA" id="ARBA00023125"/>
    </source>
</evidence>
<dbReference type="Gene3D" id="1.10.287.1050">
    <property type="entry name" value="H-NS histone-like proteins"/>
    <property type="match status" value="1"/>
</dbReference>
<keyword evidence="3" id="KW-0963">Cytoplasm</keyword>
<dbReference type="Pfam" id="PF22470">
    <property type="entry name" value="Histone_HNS_N"/>
    <property type="match status" value="1"/>
</dbReference>
<keyword evidence="6" id="KW-0175">Coiled coil</keyword>
<evidence type="ECO:0000256" key="5">
    <source>
        <dbReference type="PIRSR" id="PIRSR002096-1"/>
    </source>
</evidence>
<dbReference type="AlphaFoldDB" id="A0A564M1Z1"/>
<dbReference type="EMBL" id="CABGHF010000023">
    <property type="protein sequence ID" value="VUS87764.1"/>
    <property type="molecule type" value="Genomic_DNA"/>
</dbReference>
<feature type="DNA-binding region" evidence="5">
    <location>
        <begin position="95"/>
        <end position="100"/>
    </location>
</feature>
<feature type="domain" description="DNA-binding protein H-NS-like C-terminal" evidence="8">
    <location>
        <begin position="70"/>
        <end position="117"/>
    </location>
</feature>
<dbReference type="GO" id="GO:0003680">
    <property type="term" value="F:minor groove of adenine-thymine-rich DNA binding"/>
    <property type="evidence" value="ECO:0007669"/>
    <property type="project" value="TreeGrafter"/>
</dbReference>
<dbReference type="Gene3D" id="4.10.430.10">
    <property type="entry name" value="Histone-like protein H-NS, C-terminal domain"/>
    <property type="match status" value="1"/>
</dbReference>
<dbReference type="InterPro" id="IPR037150">
    <property type="entry name" value="H-NS_C_dom_sf"/>
</dbReference>
<feature type="coiled-coil region" evidence="6">
    <location>
        <begin position="7"/>
        <end position="41"/>
    </location>
</feature>
<comment type="similarity">
    <text evidence="2">Belongs to the histone-like protein H-NS family.</text>
</comment>
<dbReference type="GO" id="GO:0000976">
    <property type="term" value="F:transcription cis-regulatory region binding"/>
    <property type="evidence" value="ECO:0007669"/>
    <property type="project" value="TreeGrafter"/>
</dbReference>
<organism evidence="9 10">
    <name type="scientific">Klebsiella spallanzanii</name>
    <dbReference type="NCBI Taxonomy" id="2587528"/>
    <lineage>
        <taxon>Bacteria</taxon>
        <taxon>Pseudomonadati</taxon>
        <taxon>Pseudomonadota</taxon>
        <taxon>Gammaproteobacteria</taxon>
        <taxon>Enterobacterales</taxon>
        <taxon>Enterobacteriaceae</taxon>
        <taxon>Klebsiella/Raoultella group</taxon>
        <taxon>Klebsiella</taxon>
    </lineage>
</organism>
<proteinExistence type="inferred from homology"/>
<dbReference type="GO" id="GO:0009295">
    <property type="term" value="C:nucleoid"/>
    <property type="evidence" value="ECO:0007669"/>
    <property type="project" value="UniProtKB-SubCell"/>
</dbReference>
<evidence type="ECO:0000313" key="10">
    <source>
        <dbReference type="Proteomes" id="UP000318370"/>
    </source>
</evidence>
<evidence type="ECO:0000313" key="9">
    <source>
        <dbReference type="EMBL" id="VUS87764.1"/>
    </source>
</evidence>
<keyword evidence="4 9" id="KW-0238">DNA-binding</keyword>
<dbReference type="SMART" id="SM00528">
    <property type="entry name" value="HNS"/>
    <property type="match status" value="1"/>
</dbReference>
<dbReference type="GO" id="GO:0001217">
    <property type="term" value="F:DNA-binding transcription repressor activity"/>
    <property type="evidence" value="ECO:0007669"/>
    <property type="project" value="TreeGrafter"/>
</dbReference>
<dbReference type="InterPro" id="IPR001801">
    <property type="entry name" value="Histone_HNS"/>
</dbReference>
<sequence length="117" mass="13355">MSREFSIDVLEDMLEKLRTVTEEKRAEEQAAQAQRAEYQEKINTWLELMMADGITPEQLVTQTTVTSKGAKKRQPRPAKYRFTDHTGAEKTWTGQGRMPKQLAQAVAEGKPLESFLI</sequence>
<comment type="subcellular location">
    <subcellularLocation>
        <location evidence="1">Cytoplasm</location>
        <location evidence="1">Nucleoid</location>
    </subcellularLocation>
</comment>